<reference evidence="2 3" key="1">
    <citation type="submission" date="2021-06" db="EMBL/GenBank/DDBJ databases">
        <authorList>
            <person name="Palmer J.M."/>
        </authorList>
    </citation>
    <scope>NUCLEOTIDE SEQUENCE [LARGE SCALE GENOMIC DNA]</scope>
    <source>
        <strain evidence="2 3">AS_MEX2019</strain>
        <tissue evidence="2">Muscle</tissue>
    </source>
</reference>
<evidence type="ECO:0000313" key="3">
    <source>
        <dbReference type="Proteomes" id="UP001469553"/>
    </source>
</evidence>
<name>A0ABV0XAW8_9TELE</name>
<organism evidence="2 3">
    <name type="scientific">Ameca splendens</name>
    <dbReference type="NCBI Taxonomy" id="208324"/>
    <lineage>
        <taxon>Eukaryota</taxon>
        <taxon>Metazoa</taxon>
        <taxon>Chordata</taxon>
        <taxon>Craniata</taxon>
        <taxon>Vertebrata</taxon>
        <taxon>Euteleostomi</taxon>
        <taxon>Actinopterygii</taxon>
        <taxon>Neopterygii</taxon>
        <taxon>Teleostei</taxon>
        <taxon>Neoteleostei</taxon>
        <taxon>Acanthomorphata</taxon>
        <taxon>Ovalentaria</taxon>
        <taxon>Atherinomorphae</taxon>
        <taxon>Cyprinodontiformes</taxon>
        <taxon>Goodeidae</taxon>
        <taxon>Ameca</taxon>
    </lineage>
</organism>
<sequence>MSVTPTRPASVPTFISPRMSPPPTVQFTFLGEKLSAELPSSYHFARDLPEELHDQSDVVCPQPPHTSQKGTGTVQHDSMHTRQHTHAVGCTALTHTAAPRYCGDTIGEDCSHC</sequence>
<dbReference type="Proteomes" id="UP001469553">
    <property type="component" value="Unassembled WGS sequence"/>
</dbReference>
<feature type="compositionally biased region" description="Polar residues" evidence="1">
    <location>
        <begin position="65"/>
        <end position="76"/>
    </location>
</feature>
<evidence type="ECO:0000313" key="2">
    <source>
        <dbReference type="EMBL" id="MEQ2278705.1"/>
    </source>
</evidence>
<protein>
    <submittedName>
        <fullName evidence="2">Uncharacterized protein</fullName>
    </submittedName>
</protein>
<accession>A0ABV0XAW8</accession>
<comment type="caution">
    <text evidence="2">The sequence shown here is derived from an EMBL/GenBank/DDBJ whole genome shotgun (WGS) entry which is preliminary data.</text>
</comment>
<feature type="region of interest" description="Disordered" evidence="1">
    <location>
        <begin position="1"/>
        <end position="22"/>
    </location>
</feature>
<keyword evidence="3" id="KW-1185">Reference proteome</keyword>
<gene>
    <name evidence="2" type="ORF">AMECASPLE_001722</name>
</gene>
<dbReference type="EMBL" id="JAHRIP010000058">
    <property type="protein sequence ID" value="MEQ2278705.1"/>
    <property type="molecule type" value="Genomic_DNA"/>
</dbReference>
<proteinExistence type="predicted"/>
<evidence type="ECO:0000256" key="1">
    <source>
        <dbReference type="SAM" id="MobiDB-lite"/>
    </source>
</evidence>
<feature type="region of interest" description="Disordered" evidence="1">
    <location>
        <begin position="53"/>
        <end position="80"/>
    </location>
</feature>